<evidence type="ECO:0000259" key="2">
    <source>
        <dbReference type="Pfam" id="PF12770"/>
    </source>
</evidence>
<accession>A0A084AEX5</accession>
<feature type="region of interest" description="Disordered" evidence="1">
    <location>
        <begin position="980"/>
        <end position="1005"/>
    </location>
</feature>
<dbReference type="HOGENOM" id="CLU_001305_0_0_1"/>
<dbReference type="Pfam" id="PF12770">
    <property type="entry name" value="CHAT"/>
    <property type="match status" value="1"/>
</dbReference>
<feature type="domain" description="CHAT" evidence="2">
    <location>
        <begin position="698"/>
        <end position="1026"/>
    </location>
</feature>
<proteinExistence type="predicted"/>
<evidence type="ECO:0000256" key="1">
    <source>
        <dbReference type="SAM" id="MobiDB-lite"/>
    </source>
</evidence>
<dbReference type="InterPro" id="IPR024983">
    <property type="entry name" value="CHAT_dom"/>
</dbReference>
<reference evidence="3 4" key="1">
    <citation type="journal article" date="2014" name="BMC Genomics">
        <title>Comparative genome sequencing reveals chemotype-specific gene clusters in the toxigenic black mold Stachybotrys.</title>
        <authorList>
            <person name="Semeiks J."/>
            <person name="Borek D."/>
            <person name="Otwinowski Z."/>
            <person name="Grishin N.V."/>
        </authorList>
    </citation>
    <scope>NUCLEOTIDE SEQUENCE [LARGE SCALE GENOMIC DNA]</scope>
    <source>
        <strain evidence="4">CBS 109288 / IBT 7711</strain>
    </source>
</reference>
<name>A0A084AEX5_STACB</name>
<dbReference type="EMBL" id="KL649652">
    <property type="protein sequence ID" value="KEY63854.1"/>
    <property type="molecule type" value="Genomic_DNA"/>
</dbReference>
<gene>
    <name evidence="3" type="ORF">S7711_10027</name>
</gene>
<sequence length="1029" mass="115815">MEDPPRLAELYYAITTSYNDRSETPYTSGQLDQSIYFDQKPLDTTPEPAPERVHRLHELRSTYADEYDLSGGVRDLDKVIQLDYEIMNLIDEDGQDLKLIRQMLQLLSLDHYARSLHQDDDKHWGYLIRSIELLDKALCKTLPDDPIRAELYESLAFLHYAQYEKFWDLVHLETVINFTQQALDNTPINNRDRPQRLCNLADRYHDRFKELNALEDLNHAIQFHREAIDTIAIDDVLRPLYLARLASAYDIRYHRVRNLSDNNCSISLSQEALSAEGPSGLIRTTCLGQLADAYQIRYSESLDVADLELSIQHGQKAVDATPMDDMNRSSRLQNLALGYFKRFIESDDAADCDLFIKLNQDAEACAPNNDPSRAARYVLMGLGRLFRLETSATHSDIEASIQNYHDALNDTDSLIHDRFRAGKDLLFLCRRTGNWSLAYQAACTASSLISLLVTESSEASDKQFILTHLAGFAQEAAAVALMAGKSAYESLQLLEVGRSIIAGSSHRLRADVFDLQQNYPYLARDYIEHRNKLIALTPSAFTALQLPPRINRVITTHRKDIRISNVQRGSPALVNIESRSPNRLGIYTSLATHQPDSSTTLCTSSYRRFVANQSLDLIIDDIRKKPGFDRFLLSPTESELMQASIRGPIIIINGSSHRTDAFLIEKEELRVLPLPHISPEVIEHESMEYDAGRITTDMLEALWDSVAEPVLDALGFTQTPTGTWPRVWWILTGPLSKFPIHAAGYHRSGTSTVLDRVISTYSSSLKTLIHARRHHGRVGTAGSAPRKAVLTSMQHTPGHQDLPFALEEIEKLDSLCRSMQLEICRASPRRADILSAIHDCKIFHFAGHGETDVSHPLNSAILLDKAEVFTVGDLLEINLHKTKPFLAYLSACGTGQTRHSDLSDENLHLIAACQIAGFRHVIGTLWEVNDKLCVEMATGTYGYMKQYGMNDDAVSGGLHHTCRSLRSRWVVNSAERKAAMSGRETQKSWNESNIKEESCSGGDSSRVGRDVTSCDDLPLSWVPYVHYGM</sequence>
<keyword evidence="4" id="KW-1185">Reference proteome</keyword>
<dbReference type="OrthoDB" id="9991317at2759"/>
<dbReference type="Proteomes" id="UP000028045">
    <property type="component" value="Unassembled WGS sequence"/>
</dbReference>
<organism evidence="3 4">
    <name type="scientific">Stachybotrys chartarum (strain CBS 109288 / IBT 7711)</name>
    <name type="common">Toxic black mold</name>
    <name type="synonym">Stilbospora chartarum</name>
    <dbReference type="NCBI Taxonomy" id="1280523"/>
    <lineage>
        <taxon>Eukaryota</taxon>
        <taxon>Fungi</taxon>
        <taxon>Dikarya</taxon>
        <taxon>Ascomycota</taxon>
        <taxon>Pezizomycotina</taxon>
        <taxon>Sordariomycetes</taxon>
        <taxon>Hypocreomycetidae</taxon>
        <taxon>Hypocreales</taxon>
        <taxon>Stachybotryaceae</taxon>
        <taxon>Stachybotrys</taxon>
    </lineage>
</organism>
<protein>
    <recommendedName>
        <fullName evidence="2">CHAT domain-containing protein</fullName>
    </recommendedName>
</protein>
<dbReference type="AlphaFoldDB" id="A0A084AEX5"/>
<evidence type="ECO:0000313" key="4">
    <source>
        <dbReference type="Proteomes" id="UP000028045"/>
    </source>
</evidence>
<evidence type="ECO:0000313" key="3">
    <source>
        <dbReference type="EMBL" id="KEY63854.1"/>
    </source>
</evidence>